<comment type="caution">
    <text evidence="3">The sequence shown here is derived from an EMBL/GenBank/DDBJ whole genome shotgun (WGS) entry which is preliminary data.</text>
</comment>
<reference evidence="4" key="1">
    <citation type="journal article" date="2015" name="Nat. Genet.">
        <title>The genome and transcriptome of the zoonotic hookworm Ancylostoma ceylanicum identify infection-specific gene families.</title>
        <authorList>
            <person name="Schwarz E.M."/>
            <person name="Hu Y."/>
            <person name="Antoshechkin I."/>
            <person name="Miller M.M."/>
            <person name="Sternberg P.W."/>
            <person name="Aroian R.V."/>
        </authorList>
    </citation>
    <scope>NUCLEOTIDE SEQUENCE</scope>
    <source>
        <strain evidence="4">HY135</strain>
    </source>
</reference>
<proteinExistence type="predicted"/>
<accession>A0A016SSQ0</accession>
<dbReference type="InterPro" id="IPR001283">
    <property type="entry name" value="CRISP-related"/>
</dbReference>
<gene>
    <name evidence="3" type="primary">Acey_s0183.g962</name>
    <name evidence="3" type="synonym">ASP-s0183.g962</name>
    <name evidence="3" type="ORF">Y032_0183g962</name>
</gene>
<evidence type="ECO:0000313" key="4">
    <source>
        <dbReference type="Proteomes" id="UP000024635"/>
    </source>
</evidence>
<name>A0A016SSQ0_9BILA</name>
<dbReference type="Proteomes" id="UP000024635">
    <property type="component" value="Unassembled WGS sequence"/>
</dbReference>
<dbReference type="PANTHER" id="PTHR10334">
    <property type="entry name" value="CYSTEINE-RICH SECRETORY PROTEIN-RELATED"/>
    <property type="match status" value="1"/>
</dbReference>
<dbReference type="InterPro" id="IPR014044">
    <property type="entry name" value="CAP_dom"/>
</dbReference>
<keyword evidence="4" id="KW-1185">Reference proteome</keyword>
<dbReference type="EMBL" id="JARK01001519">
    <property type="protein sequence ID" value="EYB93397.1"/>
    <property type="molecule type" value="Genomic_DNA"/>
</dbReference>
<evidence type="ECO:0000256" key="1">
    <source>
        <dbReference type="SAM" id="SignalP"/>
    </source>
</evidence>
<dbReference type="SUPFAM" id="SSF55797">
    <property type="entry name" value="PR-1-like"/>
    <property type="match status" value="2"/>
</dbReference>
<dbReference type="SMART" id="SM00198">
    <property type="entry name" value="SCP"/>
    <property type="match status" value="1"/>
</dbReference>
<feature type="chain" id="PRO_5001489964" description="SCP domain-containing protein" evidence="1">
    <location>
        <begin position="25"/>
        <end position="438"/>
    </location>
</feature>
<dbReference type="OrthoDB" id="414826at2759"/>
<dbReference type="CDD" id="cd05380">
    <property type="entry name" value="CAP_euk"/>
    <property type="match status" value="2"/>
</dbReference>
<dbReference type="STRING" id="53326.A0A016SSQ0"/>
<evidence type="ECO:0000313" key="3">
    <source>
        <dbReference type="EMBL" id="EYB93397.1"/>
    </source>
</evidence>
<evidence type="ECO:0000259" key="2">
    <source>
        <dbReference type="SMART" id="SM00198"/>
    </source>
</evidence>
<dbReference type="AlphaFoldDB" id="A0A016SSQ0"/>
<keyword evidence="1" id="KW-0732">Signal</keyword>
<feature type="signal peptide" evidence="1">
    <location>
        <begin position="1"/>
        <end position="24"/>
    </location>
</feature>
<protein>
    <recommendedName>
        <fullName evidence="2">SCP domain-containing protein</fullName>
    </recommendedName>
</protein>
<dbReference type="Pfam" id="PF00188">
    <property type="entry name" value="CAP"/>
    <property type="match status" value="2"/>
</dbReference>
<organism evidence="3 4">
    <name type="scientific">Ancylostoma ceylanicum</name>
    <dbReference type="NCBI Taxonomy" id="53326"/>
    <lineage>
        <taxon>Eukaryota</taxon>
        <taxon>Metazoa</taxon>
        <taxon>Ecdysozoa</taxon>
        <taxon>Nematoda</taxon>
        <taxon>Chromadorea</taxon>
        <taxon>Rhabditida</taxon>
        <taxon>Rhabditina</taxon>
        <taxon>Rhabditomorpha</taxon>
        <taxon>Strongyloidea</taxon>
        <taxon>Ancylostomatidae</taxon>
        <taxon>Ancylostomatinae</taxon>
        <taxon>Ancylostoma</taxon>
    </lineage>
</organism>
<dbReference type="InterPro" id="IPR035940">
    <property type="entry name" value="CAP_sf"/>
</dbReference>
<dbReference type="Gene3D" id="3.40.33.10">
    <property type="entry name" value="CAP"/>
    <property type="match status" value="2"/>
</dbReference>
<feature type="domain" description="SCP" evidence="2">
    <location>
        <begin position="38"/>
        <end position="185"/>
    </location>
</feature>
<sequence>MIVGTVSVVVLLAAVQLYFDGVISATAFGCKNELISDAWRDMVLTLHNDFRRKLAKGTVQGKNARLPVGKNIKQLYWDCALEADAQGKAITCPQTAPTIGNYGIAFEEIKTKAACNASDVISEKLNTWWKEGAKKQTDQTKVQGNDIFSQMAYFESDSFACTYHPCSNSKMSFLCVYSKDGKGNGGNLYSSGGADTAQLCAECANTCEAGLCNVAPAALLPTGTMCQNKPNTKDLMTDDLRNQALNMHNYYRRVLASGWAKDAKLTYAKPSQAMPALTQYDCDLEDTIMTHIKDCVGTAASTNKAKNFIAFDDYKSPREDVLQKEGFAYDTGLEWLLKVIQQWWSPLETLGNADNTYTQANEATLKTYINMAHHKATKVGCGVQTCPRLGKTLVQCAYEGVPINPDDAQVYPAGKPCSKCTTLATTKKCSPLGGLCIA</sequence>